<dbReference type="EMBL" id="LAZR01000596">
    <property type="protein sequence ID" value="KKN63257.1"/>
    <property type="molecule type" value="Genomic_DNA"/>
</dbReference>
<gene>
    <name evidence="3" type="ORF">LCGC14_0503750</name>
</gene>
<organism evidence="3">
    <name type="scientific">marine sediment metagenome</name>
    <dbReference type="NCBI Taxonomy" id="412755"/>
    <lineage>
        <taxon>unclassified sequences</taxon>
        <taxon>metagenomes</taxon>
        <taxon>ecological metagenomes</taxon>
    </lineage>
</organism>
<dbReference type="InterPro" id="IPR044925">
    <property type="entry name" value="His-Me_finger_sf"/>
</dbReference>
<feature type="domain" description="HNH nuclease" evidence="2">
    <location>
        <begin position="72"/>
        <end position="111"/>
    </location>
</feature>
<evidence type="ECO:0000259" key="2">
    <source>
        <dbReference type="Pfam" id="PF13392"/>
    </source>
</evidence>
<evidence type="ECO:0000313" key="3">
    <source>
        <dbReference type="EMBL" id="KKN63257.1"/>
    </source>
</evidence>
<accession>A0A0F9SLK5</accession>
<evidence type="ECO:0008006" key="4">
    <source>
        <dbReference type="Google" id="ProtNLM"/>
    </source>
</evidence>
<dbReference type="GO" id="GO:0016788">
    <property type="term" value="F:hydrolase activity, acting on ester bonds"/>
    <property type="evidence" value="ECO:0007669"/>
    <property type="project" value="InterPro"/>
</dbReference>
<dbReference type="Pfam" id="PF13392">
    <property type="entry name" value="HNH_3"/>
    <property type="match status" value="1"/>
</dbReference>
<feature type="domain" description="NUMOD4" evidence="1">
    <location>
        <begin position="2"/>
        <end position="60"/>
    </location>
</feature>
<dbReference type="Pfam" id="PF07463">
    <property type="entry name" value="NUMOD4"/>
    <property type="match status" value="1"/>
</dbReference>
<dbReference type="InterPro" id="IPR003615">
    <property type="entry name" value="HNH_nuc"/>
</dbReference>
<reference evidence="3" key="1">
    <citation type="journal article" date="2015" name="Nature">
        <title>Complex archaea that bridge the gap between prokaryotes and eukaryotes.</title>
        <authorList>
            <person name="Spang A."/>
            <person name="Saw J.H."/>
            <person name="Jorgensen S.L."/>
            <person name="Zaremba-Niedzwiedzka K."/>
            <person name="Martijn J."/>
            <person name="Lind A.E."/>
            <person name="van Eijk R."/>
            <person name="Schleper C."/>
            <person name="Guy L."/>
            <person name="Ettema T.J."/>
        </authorList>
    </citation>
    <scope>NUCLEOTIDE SEQUENCE</scope>
</reference>
<dbReference type="AlphaFoldDB" id="A0A0F9SLK5"/>
<evidence type="ECO:0000259" key="1">
    <source>
        <dbReference type="Pfam" id="PF07463"/>
    </source>
</evidence>
<protein>
    <recommendedName>
        <fullName evidence="4">HNH nuclease domain-containing protein</fullName>
    </recommendedName>
</protein>
<dbReference type="SUPFAM" id="SSF54060">
    <property type="entry name" value="His-Me finger endonucleases"/>
    <property type="match status" value="1"/>
</dbReference>
<dbReference type="InterPro" id="IPR036388">
    <property type="entry name" value="WH-like_DNA-bd_sf"/>
</dbReference>
<dbReference type="InterPro" id="IPR010902">
    <property type="entry name" value="NUMOD4"/>
</dbReference>
<proteinExistence type="predicted"/>
<comment type="caution">
    <text evidence="3">The sequence shown here is derived from an EMBL/GenBank/DDBJ whole genome shotgun (WGS) entry which is preliminary data.</text>
</comment>
<dbReference type="InterPro" id="IPR003647">
    <property type="entry name" value="Intron_nuc_1_rpt"/>
</dbReference>
<sequence length="188" mass="21570">MEKWKDIVGYVGSYQISSLGRVRSLKRRVKCSKRGNLRINYERIMKPILINTGYFTICLNNGEVPRYPLISRLVAIHFIPNPEKKRTVNHKNGIKTNNRVENLEWMTDSENIKHSYRELGRKPTNTGRFGKDHRGSKSVLQLTRSGHLVAEHAGMAEAQRKTGVFRSSISRVCSGMRNHAGGFAWKFK</sequence>
<dbReference type="Gene3D" id="3.90.75.20">
    <property type="match status" value="1"/>
</dbReference>
<dbReference type="SUPFAM" id="SSF64496">
    <property type="entry name" value="DNA-binding domain of intron-encoded endonucleases"/>
    <property type="match status" value="1"/>
</dbReference>
<name>A0A0F9SLK5_9ZZZZ</name>
<dbReference type="Gene3D" id="1.10.10.10">
    <property type="entry name" value="Winged helix-like DNA-binding domain superfamily/Winged helix DNA-binding domain"/>
    <property type="match status" value="1"/>
</dbReference>
<dbReference type="SMART" id="SM00497">
    <property type="entry name" value="IENR1"/>
    <property type="match status" value="1"/>
</dbReference>